<keyword evidence="5" id="KW-1185">Reference proteome</keyword>
<sequence>MVIKYAVAEPRPPARLWAMAPDSRFSFPSGHTTIAAAVAVTAIFLANRSASRWTVAGAVVAAVFALLVAGSRVYLGVHYLTDVLASMAAVAASAVAVSGAWALLHARAEREGGGRGAGGDSDRDAGVHVRP</sequence>
<keyword evidence="2" id="KW-0472">Membrane</keyword>
<protein>
    <recommendedName>
        <fullName evidence="3">Phosphatidic acid phosphatase type 2/haloperoxidase domain-containing protein</fullName>
    </recommendedName>
</protein>
<feature type="compositionally biased region" description="Basic and acidic residues" evidence="1">
    <location>
        <begin position="120"/>
        <end position="131"/>
    </location>
</feature>
<accession>A0A2W2D0W4</accession>
<feature type="transmembrane region" description="Helical" evidence="2">
    <location>
        <begin position="25"/>
        <end position="46"/>
    </location>
</feature>
<comment type="caution">
    <text evidence="4">The sequence shown here is derived from an EMBL/GenBank/DDBJ whole genome shotgun (WGS) entry which is preliminary data.</text>
</comment>
<dbReference type="SUPFAM" id="SSF48317">
    <property type="entry name" value="Acid phosphatase/Vanadium-dependent haloperoxidase"/>
    <property type="match status" value="1"/>
</dbReference>
<dbReference type="InterPro" id="IPR036938">
    <property type="entry name" value="PAP2/HPO_sf"/>
</dbReference>
<dbReference type="InterPro" id="IPR000326">
    <property type="entry name" value="PAP2/HPO"/>
</dbReference>
<keyword evidence="2" id="KW-1133">Transmembrane helix</keyword>
<feature type="region of interest" description="Disordered" evidence="1">
    <location>
        <begin position="110"/>
        <end position="131"/>
    </location>
</feature>
<reference evidence="4 5" key="1">
    <citation type="submission" date="2018-01" db="EMBL/GenBank/DDBJ databases">
        <title>Draft genome sequence of Jiangella sp. GTF31.</title>
        <authorList>
            <person name="Sahin N."/>
            <person name="Ay H."/>
            <person name="Saygin H."/>
        </authorList>
    </citation>
    <scope>NUCLEOTIDE SEQUENCE [LARGE SCALE GENOMIC DNA]</scope>
    <source>
        <strain evidence="4 5">GTF31</strain>
    </source>
</reference>
<dbReference type="Pfam" id="PF01569">
    <property type="entry name" value="PAP2"/>
    <property type="match status" value="1"/>
</dbReference>
<dbReference type="AlphaFoldDB" id="A0A2W2D0W4"/>
<dbReference type="PANTHER" id="PTHR14969">
    <property type="entry name" value="SPHINGOSINE-1-PHOSPHATE PHOSPHOHYDROLASE"/>
    <property type="match status" value="1"/>
</dbReference>
<feature type="transmembrane region" description="Helical" evidence="2">
    <location>
        <begin position="53"/>
        <end position="77"/>
    </location>
</feature>
<evidence type="ECO:0000256" key="1">
    <source>
        <dbReference type="SAM" id="MobiDB-lite"/>
    </source>
</evidence>
<dbReference type="EMBL" id="POTW01000004">
    <property type="protein sequence ID" value="PZF86163.1"/>
    <property type="molecule type" value="Genomic_DNA"/>
</dbReference>
<keyword evidence="2" id="KW-0812">Transmembrane</keyword>
<evidence type="ECO:0000259" key="3">
    <source>
        <dbReference type="SMART" id="SM00014"/>
    </source>
</evidence>
<dbReference type="Gene3D" id="1.20.144.10">
    <property type="entry name" value="Phosphatidic acid phosphatase type 2/haloperoxidase"/>
    <property type="match status" value="1"/>
</dbReference>
<gene>
    <name evidence="4" type="ORF">C1I92_02550</name>
</gene>
<dbReference type="Proteomes" id="UP000248764">
    <property type="component" value="Unassembled WGS sequence"/>
</dbReference>
<feature type="transmembrane region" description="Helical" evidence="2">
    <location>
        <begin position="83"/>
        <end position="104"/>
    </location>
</feature>
<evidence type="ECO:0000313" key="4">
    <source>
        <dbReference type="EMBL" id="PZF86163.1"/>
    </source>
</evidence>
<feature type="domain" description="Phosphatidic acid phosphatase type 2/haloperoxidase" evidence="3">
    <location>
        <begin position="1"/>
        <end position="98"/>
    </location>
</feature>
<organism evidence="4 5">
    <name type="scientific">Jiangella anatolica</name>
    <dbReference type="NCBI Taxonomy" id="2670374"/>
    <lineage>
        <taxon>Bacteria</taxon>
        <taxon>Bacillati</taxon>
        <taxon>Actinomycetota</taxon>
        <taxon>Actinomycetes</taxon>
        <taxon>Jiangellales</taxon>
        <taxon>Jiangellaceae</taxon>
        <taxon>Jiangella</taxon>
    </lineage>
</organism>
<evidence type="ECO:0000256" key="2">
    <source>
        <dbReference type="SAM" id="Phobius"/>
    </source>
</evidence>
<proteinExistence type="predicted"/>
<evidence type="ECO:0000313" key="5">
    <source>
        <dbReference type="Proteomes" id="UP000248764"/>
    </source>
</evidence>
<name>A0A2W2D0W4_9ACTN</name>
<dbReference type="PANTHER" id="PTHR14969:SF13">
    <property type="entry name" value="AT30094P"/>
    <property type="match status" value="1"/>
</dbReference>
<dbReference type="SMART" id="SM00014">
    <property type="entry name" value="acidPPc"/>
    <property type="match status" value="1"/>
</dbReference>